<reference evidence="1 2" key="1">
    <citation type="journal article" date="2021" name="Arch. Microbiol.">
        <title>Myceligenerans indicum sp. nov., an actinobacterium isolated from mangrove sediment of Sundarbans, India.</title>
        <authorList>
            <person name="Asha K."/>
            <person name="Bhadury P."/>
        </authorList>
    </citation>
    <scope>NUCLEOTIDE SEQUENCE [LARGE SCALE GENOMIC DNA]</scope>
    <source>
        <strain evidence="1 2">I2</strain>
    </source>
</reference>
<dbReference type="InterPro" id="IPR019587">
    <property type="entry name" value="Polyketide_cyclase/dehydratase"/>
</dbReference>
<gene>
    <name evidence="1" type="ORF">HGK34_11000</name>
</gene>
<dbReference type="EMBL" id="JABBYC010000016">
    <property type="protein sequence ID" value="MBL0886796.1"/>
    <property type="molecule type" value="Genomic_DNA"/>
</dbReference>
<name>A0ABS1LKN8_9MICO</name>
<accession>A0ABS1LKN8</accession>
<dbReference type="Pfam" id="PF10604">
    <property type="entry name" value="Polyketide_cyc2"/>
    <property type="match status" value="1"/>
</dbReference>
<evidence type="ECO:0000313" key="2">
    <source>
        <dbReference type="Proteomes" id="UP000675409"/>
    </source>
</evidence>
<protein>
    <submittedName>
        <fullName evidence="1">Polyketide cyclase</fullName>
    </submittedName>
</protein>
<sequence length="157" mass="17091">MDRLARRTGRGLMSTPYTVSAEIDAPPEDVWQIVADIEAWPEWTSSMTSVRIVEGPNPPDAGTEVRIEQPGLPLAIWTVDDWDPPRMFAWTSAVPGMRTQAEHVVEDLGEGRSRVTLTITQVGSFAGVLGAVTGKHTHTLVDTELASLKTRAESGAR</sequence>
<dbReference type="Proteomes" id="UP000675409">
    <property type="component" value="Unassembled WGS sequence"/>
</dbReference>
<keyword evidence="2" id="KW-1185">Reference proteome</keyword>
<dbReference type="Gene3D" id="3.30.530.20">
    <property type="match status" value="1"/>
</dbReference>
<dbReference type="SUPFAM" id="SSF55961">
    <property type="entry name" value="Bet v1-like"/>
    <property type="match status" value="1"/>
</dbReference>
<organism evidence="1 2">
    <name type="scientific">Myceligenerans indicum</name>
    <dbReference type="NCBI Taxonomy" id="2593663"/>
    <lineage>
        <taxon>Bacteria</taxon>
        <taxon>Bacillati</taxon>
        <taxon>Actinomycetota</taxon>
        <taxon>Actinomycetes</taxon>
        <taxon>Micrococcales</taxon>
        <taxon>Promicromonosporaceae</taxon>
        <taxon>Myceligenerans</taxon>
    </lineage>
</organism>
<dbReference type="InterPro" id="IPR023393">
    <property type="entry name" value="START-like_dom_sf"/>
</dbReference>
<proteinExistence type="predicted"/>
<comment type="caution">
    <text evidence="1">The sequence shown here is derived from an EMBL/GenBank/DDBJ whole genome shotgun (WGS) entry which is preliminary data.</text>
</comment>
<dbReference type="RefSeq" id="WP_201847112.1">
    <property type="nucleotide sequence ID" value="NZ_JABBYC010000016.1"/>
</dbReference>
<evidence type="ECO:0000313" key="1">
    <source>
        <dbReference type="EMBL" id="MBL0886796.1"/>
    </source>
</evidence>